<dbReference type="GO" id="GO:0005886">
    <property type="term" value="C:plasma membrane"/>
    <property type="evidence" value="ECO:0007669"/>
    <property type="project" value="TreeGrafter"/>
</dbReference>
<protein>
    <recommendedName>
        <fullName evidence="5">Immunoglobulin domain-containing protein</fullName>
    </recommendedName>
</protein>
<keyword evidence="7" id="KW-1185">Reference proteome</keyword>
<comment type="caution">
    <text evidence="6">The sequence shown here is derived from an EMBL/GenBank/DDBJ whole genome shotgun (WGS) entry which is preliminary data.</text>
</comment>
<dbReference type="InterPro" id="IPR036179">
    <property type="entry name" value="Ig-like_dom_sf"/>
</dbReference>
<dbReference type="PANTHER" id="PTHR11860">
    <property type="entry name" value="POLYMERIC-IMMUNOGLOBULIN RECEPTOR"/>
    <property type="match status" value="1"/>
</dbReference>
<gene>
    <name evidence="6" type="ORF">G5714_000151</name>
</gene>
<proteinExistence type="predicted"/>
<evidence type="ECO:0000256" key="1">
    <source>
        <dbReference type="ARBA" id="ARBA00004370"/>
    </source>
</evidence>
<dbReference type="InterPro" id="IPR003599">
    <property type="entry name" value="Ig_sub"/>
</dbReference>
<dbReference type="Pfam" id="PF07686">
    <property type="entry name" value="V-set"/>
    <property type="match status" value="2"/>
</dbReference>
<dbReference type="Proteomes" id="UP000579812">
    <property type="component" value="Unassembled WGS sequence"/>
</dbReference>
<dbReference type="GO" id="GO:0004888">
    <property type="term" value="F:transmembrane signaling receptor activity"/>
    <property type="evidence" value="ECO:0007669"/>
    <property type="project" value="TreeGrafter"/>
</dbReference>
<evidence type="ECO:0000313" key="6">
    <source>
        <dbReference type="EMBL" id="KAF4118100.1"/>
    </source>
</evidence>
<accession>A0A7J6DFP0</accession>
<dbReference type="PANTHER" id="PTHR11860:SF118">
    <property type="entry name" value="CMRF35-LIKE MOLECULE 3-RELATED"/>
    <property type="match status" value="1"/>
</dbReference>
<feature type="signal peptide" evidence="4">
    <location>
        <begin position="1"/>
        <end position="22"/>
    </location>
</feature>
<dbReference type="SUPFAM" id="SSF48726">
    <property type="entry name" value="Immunoglobulin"/>
    <property type="match status" value="2"/>
</dbReference>
<evidence type="ECO:0000256" key="3">
    <source>
        <dbReference type="ARBA" id="ARBA00023136"/>
    </source>
</evidence>
<dbReference type="Gene3D" id="2.60.40.10">
    <property type="entry name" value="Immunoglobulins"/>
    <property type="match status" value="2"/>
</dbReference>
<dbReference type="SMART" id="SM00409">
    <property type="entry name" value="IG"/>
    <property type="match status" value="2"/>
</dbReference>
<feature type="domain" description="Immunoglobulin" evidence="5">
    <location>
        <begin position="131"/>
        <end position="230"/>
    </location>
</feature>
<reference evidence="6 7" key="1">
    <citation type="submission" date="2020-04" db="EMBL/GenBank/DDBJ databases">
        <title>Chromosome-level genome assembly of a cyprinid fish Onychostoma macrolepis by integration of Nanopore Sequencing, Bionano and Hi-C technology.</title>
        <authorList>
            <person name="Wang D."/>
        </authorList>
    </citation>
    <scope>NUCLEOTIDE SEQUENCE [LARGE SCALE GENOMIC DNA]</scope>
    <source>
        <strain evidence="6">SWU-2019</strain>
        <tissue evidence="6">Muscle</tissue>
    </source>
</reference>
<feature type="chain" id="PRO_5029640151" description="Immunoglobulin domain-containing protein" evidence="4">
    <location>
        <begin position="23"/>
        <end position="243"/>
    </location>
</feature>
<sequence>MIQICDDKLLIFNLLLLMSVLACETSEILTFTAHERGKVEIRCPYESGYEEYKKYLCRGECPRVFKDKVVESESAAQDERFSLNDNKSAQIFTVTITDLRTEDRGQYWCGVKTGVGNYDYNREIYLEIKHVSRVSGVTGEHLNITCHYESELKDNVKFICKGSNTSLCDKSAIKVSSENNSNGRFSLRDNVSAGVFTVNITDLTEEDSGIYWCGAVQRGQARKNKWISVIDLNISAGKMTSDI</sequence>
<dbReference type="InterPro" id="IPR050671">
    <property type="entry name" value="CD300_family_receptors"/>
</dbReference>
<dbReference type="EMBL" id="JAAMOB010000001">
    <property type="protein sequence ID" value="KAF4118100.1"/>
    <property type="molecule type" value="Genomic_DNA"/>
</dbReference>
<feature type="domain" description="Immunoglobulin" evidence="5">
    <location>
        <begin position="28"/>
        <end position="129"/>
    </location>
</feature>
<dbReference type="AlphaFoldDB" id="A0A7J6DFP0"/>
<keyword evidence="2" id="KW-0812">Transmembrane</keyword>
<comment type="subcellular location">
    <subcellularLocation>
        <location evidence="1">Membrane</location>
    </subcellularLocation>
</comment>
<evidence type="ECO:0000259" key="5">
    <source>
        <dbReference type="SMART" id="SM00409"/>
    </source>
</evidence>
<dbReference type="CDD" id="cd05716">
    <property type="entry name" value="IgV_pIgR_like"/>
    <property type="match status" value="2"/>
</dbReference>
<organism evidence="6 7">
    <name type="scientific">Onychostoma macrolepis</name>
    <dbReference type="NCBI Taxonomy" id="369639"/>
    <lineage>
        <taxon>Eukaryota</taxon>
        <taxon>Metazoa</taxon>
        <taxon>Chordata</taxon>
        <taxon>Craniata</taxon>
        <taxon>Vertebrata</taxon>
        <taxon>Euteleostomi</taxon>
        <taxon>Actinopterygii</taxon>
        <taxon>Neopterygii</taxon>
        <taxon>Teleostei</taxon>
        <taxon>Ostariophysi</taxon>
        <taxon>Cypriniformes</taxon>
        <taxon>Cyprinidae</taxon>
        <taxon>Acrossocheilinae</taxon>
        <taxon>Onychostoma</taxon>
    </lineage>
</organism>
<evidence type="ECO:0000313" key="7">
    <source>
        <dbReference type="Proteomes" id="UP000579812"/>
    </source>
</evidence>
<keyword evidence="4" id="KW-0732">Signal</keyword>
<name>A0A7J6DFP0_9TELE</name>
<dbReference type="InterPro" id="IPR013783">
    <property type="entry name" value="Ig-like_fold"/>
</dbReference>
<evidence type="ECO:0000256" key="2">
    <source>
        <dbReference type="ARBA" id="ARBA00022692"/>
    </source>
</evidence>
<keyword evidence="3" id="KW-0472">Membrane</keyword>
<dbReference type="InterPro" id="IPR013106">
    <property type="entry name" value="Ig_V-set"/>
</dbReference>
<evidence type="ECO:0000256" key="4">
    <source>
        <dbReference type="SAM" id="SignalP"/>
    </source>
</evidence>